<keyword evidence="6 13" id="KW-0418">Kinase</keyword>
<sequence>MYHRVDPVLPVVVGIAQVFLTVAAQYWQLRNPDLGRVPLTWWGCLLLLVGPGAIALRRRAPVVALVVTLTATSVYMLFGYAYGPVFLSPIIVIVSAVGNGHRRAAWSASGAFFLFVVAYATWFIPHRAGLFHHTAVAAYLLLTLTVAEWHRVRRERLAERRRVAREEARRQASEERLTMAQELHDVLAHNISLIHVQASTALHLLDDHPEQARTALTAIKQASRDVLTEMRGVLSLLKDGAPRSPTAGMALLDGLAAGSGLPVTVEVTGEPRPLPPGIDRAGYRIVQESLTNVSRHAPGSRVTINVAYAAEELRLVVEDDGAGTARAVAGLGGGNGIPGMRERAAALGGSLSAGPRPGGGFRVAARLPLPPAPPPPTPPPPTPLLSVPPSTEPEEPK</sequence>
<evidence type="ECO:0000256" key="7">
    <source>
        <dbReference type="ARBA" id="ARBA00022840"/>
    </source>
</evidence>
<evidence type="ECO:0000313" key="14">
    <source>
        <dbReference type="Proteomes" id="UP000309033"/>
    </source>
</evidence>
<dbReference type="InterPro" id="IPR011712">
    <property type="entry name" value="Sig_transdc_His_kin_sub3_dim/P"/>
</dbReference>
<dbReference type="PANTHER" id="PTHR24421">
    <property type="entry name" value="NITRATE/NITRITE SENSOR PROTEIN NARX-RELATED"/>
    <property type="match status" value="1"/>
</dbReference>
<dbReference type="InterPro" id="IPR003594">
    <property type="entry name" value="HATPase_dom"/>
</dbReference>
<dbReference type="SMART" id="SM00387">
    <property type="entry name" value="HATPase_c"/>
    <property type="match status" value="1"/>
</dbReference>
<feature type="transmembrane region" description="Helical" evidence="11">
    <location>
        <begin position="104"/>
        <end position="124"/>
    </location>
</feature>
<keyword evidence="5" id="KW-0547">Nucleotide-binding</keyword>
<keyword evidence="11" id="KW-0472">Membrane</keyword>
<dbReference type="GO" id="GO:0046983">
    <property type="term" value="F:protein dimerization activity"/>
    <property type="evidence" value="ECO:0007669"/>
    <property type="project" value="InterPro"/>
</dbReference>
<reference evidence="13" key="1">
    <citation type="submission" date="2019-05" db="EMBL/GenBank/DDBJ databases">
        <title>Isolation, diversity and antifungal activity of Actinobacteria from wheat.</title>
        <authorList>
            <person name="Yu B."/>
        </authorList>
    </citation>
    <scope>NUCLEOTIDE SEQUENCE [LARGE SCALE GENOMIC DNA]</scope>
    <source>
        <strain evidence="13">NEAU-HEGS1-5</strain>
    </source>
</reference>
<dbReference type="EMBL" id="VANP01000014">
    <property type="protein sequence ID" value="TLP54074.1"/>
    <property type="molecule type" value="Genomic_DNA"/>
</dbReference>
<dbReference type="AlphaFoldDB" id="A0A5R8YLF1"/>
<evidence type="ECO:0000256" key="6">
    <source>
        <dbReference type="ARBA" id="ARBA00022777"/>
    </source>
</evidence>
<dbReference type="Gene3D" id="3.30.565.10">
    <property type="entry name" value="Histidine kinase-like ATPase, C-terminal domain"/>
    <property type="match status" value="1"/>
</dbReference>
<evidence type="ECO:0000256" key="3">
    <source>
        <dbReference type="ARBA" id="ARBA00022553"/>
    </source>
</evidence>
<feature type="domain" description="Histidine kinase" evidence="12">
    <location>
        <begin position="284"/>
        <end position="371"/>
    </location>
</feature>
<feature type="coiled-coil region" evidence="9">
    <location>
        <begin position="154"/>
        <end position="183"/>
    </location>
</feature>
<dbReference type="SUPFAM" id="SSF55874">
    <property type="entry name" value="ATPase domain of HSP90 chaperone/DNA topoisomerase II/histidine kinase"/>
    <property type="match status" value="1"/>
</dbReference>
<feature type="transmembrane region" description="Helical" evidence="11">
    <location>
        <begin position="62"/>
        <end position="83"/>
    </location>
</feature>
<gene>
    <name evidence="13" type="ORF">FED44_28345</name>
</gene>
<evidence type="ECO:0000256" key="2">
    <source>
        <dbReference type="ARBA" id="ARBA00012438"/>
    </source>
</evidence>
<evidence type="ECO:0000259" key="12">
    <source>
        <dbReference type="PROSITE" id="PS50109"/>
    </source>
</evidence>
<proteinExistence type="predicted"/>
<accession>A0A5R8YLF1</accession>
<dbReference type="Pfam" id="PF02518">
    <property type="entry name" value="HATPase_c"/>
    <property type="match status" value="1"/>
</dbReference>
<evidence type="ECO:0000256" key="4">
    <source>
        <dbReference type="ARBA" id="ARBA00022679"/>
    </source>
</evidence>
<evidence type="ECO:0000256" key="10">
    <source>
        <dbReference type="SAM" id="MobiDB-lite"/>
    </source>
</evidence>
<keyword evidence="11" id="KW-1133">Transmembrane helix</keyword>
<dbReference type="InterPro" id="IPR005467">
    <property type="entry name" value="His_kinase_dom"/>
</dbReference>
<keyword evidence="11" id="KW-0812">Transmembrane</keyword>
<dbReference type="Pfam" id="PF07730">
    <property type="entry name" value="HisKA_3"/>
    <property type="match status" value="1"/>
</dbReference>
<keyword evidence="8" id="KW-0902">Two-component regulatory system</keyword>
<name>A0A5R8YLF1_9ACTN</name>
<dbReference type="Gene3D" id="1.20.5.1930">
    <property type="match status" value="1"/>
</dbReference>
<evidence type="ECO:0000256" key="1">
    <source>
        <dbReference type="ARBA" id="ARBA00000085"/>
    </source>
</evidence>
<dbReference type="GO" id="GO:0016020">
    <property type="term" value="C:membrane"/>
    <property type="evidence" value="ECO:0007669"/>
    <property type="project" value="InterPro"/>
</dbReference>
<evidence type="ECO:0000256" key="8">
    <source>
        <dbReference type="ARBA" id="ARBA00023012"/>
    </source>
</evidence>
<organism evidence="13 14">
    <name type="scientific">Microbispora triticiradicis</name>
    <dbReference type="NCBI Taxonomy" id="2200763"/>
    <lineage>
        <taxon>Bacteria</taxon>
        <taxon>Bacillati</taxon>
        <taxon>Actinomycetota</taxon>
        <taxon>Actinomycetes</taxon>
        <taxon>Streptosporangiales</taxon>
        <taxon>Streptosporangiaceae</taxon>
        <taxon>Microbispora</taxon>
    </lineage>
</organism>
<dbReference type="InterPro" id="IPR036890">
    <property type="entry name" value="HATPase_C_sf"/>
</dbReference>
<evidence type="ECO:0000256" key="11">
    <source>
        <dbReference type="SAM" id="Phobius"/>
    </source>
</evidence>
<feature type="transmembrane region" description="Helical" evidence="11">
    <location>
        <begin position="7"/>
        <end position="27"/>
    </location>
</feature>
<dbReference type="InterPro" id="IPR050482">
    <property type="entry name" value="Sensor_HK_TwoCompSys"/>
</dbReference>
<feature type="compositionally biased region" description="Pro residues" evidence="10">
    <location>
        <begin position="368"/>
        <end position="383"/>
    </location>
</feature>
<comment type="caution">
    <text evidence="13">The sequence shown here is derived from an EMBL/GenBank/DDBJ whole genome shotgun (WGS) entry which is preliminary data.</text>
</comment>
<dbReference type="GO" id="GO:0000155">
    <property type="term" value="F:phosphorelay sensor kinase activity"/>
    <property type="evidence" value="ECO:0007669"/>
    <property type="project" value="InterPro"/>
</dbReference>
<evidence type="ECO:0000256" key="5">
    <source>
        <dbReference type="ARBA" id="ARBA00022741"/>
    </source>
</evidence>
<dbReference type="PROSITE" id="PS50109">
    <property type="entry name" value="HIS_KIN"/>
    <property type="match status" value="1"/>
</dbReference>
<keyword evidence="4" id="KW-0808">Transferase</keyword>
<feature type="transmembrane region" description="Helical" evidence="11">
    <location>
        <begin position="130"/>
        <end position="152"/>
    </location>
</feature>
<comment type="catalytic activity">
    <reaction evidence="1">
        <text>ATP + protein L-histidine = ADP + protein N-phospho-L-histidine.</text>
        <dbReference type="EC" id="2.7.13.3"/>
    </reaction>
</comment>
<evidence type="ECO:0000256" key="9">
    <source>
        <dbReference type="SAM" id="Coils"/>
    </source>
</evidence>
<keyword evidence="9" id="KW-0175">Coiled coil</keyword>
<dbReference type="EC" id="2.7.13.3" evidence="2"/>
<keyword evidence="7" id="KW-0067">ATP-binding</keyword>
<evidence type="ECO:0000313" key="13">
    <source>
        <dbReference type="EMBL" id="TLP54074.1"/>
    </source>
</evidence>
<keyword evidence="14" id="KW-1185">Reference proteome</keyword>
<dbReference type="PANTHER" id="PTHR24421:SF10">
    <property type="entry name" value="NITRATE_NITRITE SENSOR PROTEIN NARQ"/>
    <property type="match status" value="1"/>
</dbReference>
<dbReference type="CDD" id="cd16917">
    <property type="entry name" value="HATPase_UhpB-NarQ-NarX-like"/>
    <property type="match status" value="1"/>
</dbReference>
<dbReference type="Proteomes" id="UP000309033">
    <property type="component" value="Unassembled WGS sequence"/>
</dbReference>
<dbReference type="GO" id="GO:0005524">
    <property type="term" value="F:ATP binding"/>
    <property type="evidence" value="ECO:0007669"/>
    <property type="project" value="UniProtKB-KW"/>
</dbReference>
<dbReference type="OrthoDB" id="227596at2"/>
<protein>
    <recommendedName>
        <fullName evidence="2">histidine kinase</fullName>
        <ecNumber evidence="2">2.7.13.3</ecNumber>
    </recommendedName>
</protein>
<feature type="transmembrane region" description="Helical" evidence="11">
    <location>
        <begin position="39"/>
        <end position="56"/>
    </location>
</feature>
<feature type="region of interest" description="Disordered" evidence="10">
    <location>
        <begin position="350"/>
        <end position="397"/>
    </location>
</feature>
<keyword evidence="3" id="KW-0597">Phosphoprotein</keyword>